<evidence type="ECO:0000256" key="12">
    <source>
        <dbReference type="ARBA" id="ARBA00023157"/>
    </source>
</evidence>
<evidence type="ECO:0000256" key="2">
    <source>
        <dbReference type="ARBA" id="ARBA00001913"/>
    </source>
</evidence>
<dbReference type="SUPFAM" id="SSF53335">
    <property type="entry name" value="S-adenosyl-L-methionine-dependent methyltransferases"/>
    <property type="match status" value="1"/>
</dbReference>
<comment type="similarity">
    <text evidence="3">Belongs to the glycosyl hydrolase 13 family.</text>
</comment>
<keyword evidence="9 16" id="KW-0732">Signal</keyword>
<sequence length="882" mass="98770">MPLLSFGTIVNFVATCGAIGARAAGPVEWRRRSIYQVLTDRFARASDTFDYGVPSCNVEHGLFCGGSWSGIRENLDYIQGMNFDAIWISPVVKQLQQRTGVGDAYAGYWSQDLYQLEPHFGTEEDLKALVAELHSREMLVMVDVVVNHMACPGECDYNTFYPFDSADHYHKFCPMTDAADAFVLQHCWLGDENVGLADLRTEDPWVRETFAEWISQLVSNYSIDGLRIDSAINVEPDFFPGFVDAAGIFATGEVMTGDERLAGEWGESIGSILNYPVYYPLIRAFSSPKGDIASVVAKVNSVKETCVNTTSLATFSENHDVARFASLTSDCSLAENIIVFTIMADGIPIIFQGQEQRQNGSSKWTDNRAPLWEVGFDTSAPLYKLIAVLNKSRKQLLTHNQDFFEQSSEVIFQDSHSFALRKGVPGSQVITILTNYGQDSGQTEVELTNHRYPPGSRVVELLTCANLVVDDRGLLKVTLFAVDSAASFYYKRCSIAMASGPNEHALRMLRSIVEIPVVYACCKLGIFDAWDPDNDQPKTLEQISKSTEVHVSFLEPLLRKLVYAEVLRFDVDRYSDRSTSSSRGYRSGSDSACFFMLMFENGHENLVYLLKWLIKDDNYKRSRQSAARGSNTVVNMRSETEGTTFFDALATDPQHAESFRKGLATMEYFHPFHLGMDEIASHILDTQPNTRDRPALVDVGGADGHFLLLFLEANKSISPETVYLQDLKYAINSARRSKLPGIGVNLQEHNFFDPQPIEGAKAYYIRACLHDWPDDHCTVILRHLAKAMSPDSRLFIAENIKPKDPRSSTSDMDILMMPVSVCERTKTEFESLLHGSGLRLDLVIRKPQGDWAVMVALLAERTRWMSDGSPMIQAPLNDREIP</sequence>
<keyword evidence="10" id="KW-0378">Hydrolase</keyword>
<dbReference type="Gene3D" id="3.20.20.80">
    <property type="entry name" value="Glycosidases"/>
    <property type="match status" value="1"/>
</dbReference>
<dbReference type="InterPro" id="IPR006047">
    <property type="entry name" value="GH13_cat_dom"/>
</dbReference>
<comment type="catalytic activity">
    <reaction evidence="1">
        <text>Endohydrolysis of (1-&gt;4)-alpha-D-glucosidic linkages in polysaccharides containing three or more (1-&gt;4)-alpha-linked D-glucose units.</text>
        <dbReference type="EC" id="3.2.1.1"/>
    </reaction>
</comment>
<dbReference type="SMART" id="SM00642">
    <property type="entry name" value="Aamy"/>
    <property type="match status" value="1"/>
</dbReference>
<dbReference type="Pfam" id="PF09260">
    <property type="entry name" value="A_amylase_dom_C"/>
    <property type="match status" value="1"/>
</dbReference>
<evidence type="ECO:0000256" key="14">
    <source>
        <dbReference type="ARBA" id="ARBA00023277"/>
    </source>
</evidence>
<dbReference type="InterPro" id="IPR036390">
    <property type="entry name" value="WH_DNA-bd_sf"/>
</dbReference>
<keyword evidence="14" id="KW-0119">Carbohydrate metabolism</keyword>
<dbReference type="GO" id="GO:0016052">
    <property type="term" value="P:carbohydrate catabolic process"/>
    <property type="evidence" value="ECO:0007669"/>
    <property type="project" value="InterPro"/>
</dbReference>
<evidence type="ECO:0000256" key="5">
    <source>
        <dbReference type="ARBA" id="ARBA00022603"/>
    </source>
</evidence>
<keyword evidence="11" id="KW-0106">Calcium</keyword>
<evidence type="ECO:0000256" key="3">
    <source>
        <dbReference type="ARBA" id="ARBA00008061"/>
    </source>
</evidence>
<accession>A0A3M7ELN0</accession>
<evidence type="ECO:0000256" key="13">
    <source>
        <dbReference type="ARBA" id="ARBA00023180"/>
    </source>
</evidence>
<evidence type="ECO:0000256" key="9">
    <source>
        <dbReference type="ARBA" id="ARBA00022729"/>
    </source>
</evidence>
<dbReference type="Gene3D" id="2.60.40.1180">
    <property type="entry name" value="Golgi alpha-mannosidase II"/>
    <property type="match status" value="1"/>
</dbReference>
<dbReference type="GO" id="GO:0008171">
    <property type="term" value="F:O-methyltransferase activity"/>
    <property type="evidence" value="ECO:0007669"/>
    <property type="project" value="InterPro"/>
</dbReference>
<dbReference type="InterPro" id="IPR001077">
    <property type="entry name" value="COMT_C"/>
</dbReference>
<organism evidence="18 19">
    <name type="scientific">Hortaea werneckii</name>
    <name type="common">Black yeast</name>
    <name type="synonym">Cladosporium werneckii</name>
    <dbReference type="NCBI Taxonomy" id="91943"/>
    <lineage>
        <taxon>Eukaryota</taxon>
        <taxon>Fungi</taxon>
        <taxon>Dikarya</taxon>
        <taxon>Ascomycota</taxon>
        <taxon>Pezizomycotina</taxon>
        <taxon>Dothideomycetes</taxon>
        <taxon>Dothideomycetidae</taxon>
        <taxon>Mycosphaerellales</taxon>
        <taxon>Teratosphaeriaceae</taxon>
        <taxon>Hortaea</taxon>
    </lineage>
</organism>
<dbReference type="Gene3D" id="3.40.50.150">
    <property type="entry name" value="Vaccinia Virus protein VP39"/>
    <property type="match status" value="1"/>
</dbReference>
<dbReference type="InterPro" id="IPR016461">
    <property type="entry name" value="COMT-like"/>
</dbReference>
<dbReference type="SUPFAM" id="SSF51445">
    <property type="entry name" value="(Trans)glycosidases"/>
    <property type="match status" value="1"/>
</dbReference>
<dbReference type="InterPro" id="IPR015340">
    <property type="entry name" value="A_amylase_C_dom"/>
</dbReference>
<name>A0A3M7ELN0_HORWE</name>
<dbReference type="GO" id="GO:0032259">
    <property type="term" value="P:methylation"/>
    <property type="evidence" value="ECO:0007669"/>
    <property type="project" value="UniProtKB-KW"/>
</dbReference>
<reference evidence="18 19" key="1">
    <citation type="journal article" date="2018" name="BMC Genomics">
        <title>Genomic evidence for intraspecific hybridization in a clonal and extremely halotolerant yeast.</title>
        <authorList>
            <person name="Gostincar C."/>
            <person name="Stajich J.E."/>
            <person name="Zupancic J."/>
            <person name="Zalar P."/>
            <person name="Gunde-Cimerman N."/>
        </authorList>
    </citation>
    <scope>NUCLEOTIDE SEQUENCE [LARGE SCALE GENOMIC DNA]</scope>
    <source>
        <strain evidence="18 19">EXF-10513</strain>
    </source>
</reference>
<evidence type="ECO:0000256" key="6">
    <source>
        <dbReference type="ARBA" id="ARBA00022679"/>
    </source>
</evidence>
<evidence type="ECO:0000256" key="10">
    <source>
        <dbReference type="ARBA" id="ARBA00022801"/>
    </source>
</evidence>
<evidence type="ECO:0000259" key="17">
    <source>
        <dbReference type="SMART" id="SM00642"/>
    </source>
</evidence>
<dbReference type="Pfam" id="PF00128">
    <property type="entry name" value="Alpha-amylase"/>
    <property type="match status" value="2"/>
</dbReference>
<dbReference type="Proteomes" id="UP000269539">
    <property type="component" value="Unassembled WGS sequence"/>
</dbReference>
<dbReference type="InterPro" id="IPR029063">
    <property type="entry name" value="SAM-dependent_MTases_sf"/>
</dbReference>
<feature type="signal peptide" evidence="16">
    <location>
        <begin position="1"/>
        <end position="23"/>
    </location>
</feature>
<evidence type="ECO:0000256" key="4">
    <source>
        <dbReference type="ARBA" id="ARBA00012595"/>
    </source>
</evidence>
<evidence type="ECO:0000256" key="16">
    <source>
        <dbReference type="SAM" id="SignalP"/>
    </source>
</evidence>
<dbReference type="AlphaFoldDB" id="A0A3M7ELN0"/>
<evidence type="ECO:0000256" key="11">
    <source>
        <dbReference type="ARBA" id="ARBA00022837"/>
    </source>
</evidence>
<keyword evidence="6" id="KW-0808">Transferase</keyword>
<keyword evidence="13" id="KW-0325">Glycoprotein</keyword>
<dbReference type="InterPro" id="IPR013780">
    <property type="entry name" value="Glyco_hydro_b"/>
</dbReference>
<gene>
    <name evidence="18" type="ORF">D0864_09443</name>
</gene>
<evidence type="ECO:0000256" key="15">
    <source>
        <dbReference type="ARBA" id="ARBA00023295"/>
    </source>
</evidence>
<feature type="domain" description="Glycosyl hydrolase family 13 catalytic" evidence="17">
    <location>
        <begin position="36"/>
        <end position="393"/>
    </location>
</feature>
<keyword evidence="8" id="KW-0479">Metal-binding</keyword>
<dbReference type="EMBL" id="QWIO01001176">
    <property type="protein sequence ID" value="RMY77545.1"/>
    <property type="molecule type" value="Genomic_DNA"/>
</dbReference>
<dbReference type="SUPFAM" id="SSF51011">
    <property type="entry name" value="Glycosyl hydrolase domain"/>
    <property type="match status" value="1"/>
</dbReference>
<dbReference type="Pfam" id="PF00891">
    <property type="entry name" value="Methyltransf_2"/>
    <property type="match status" value="1"/>
</dbReference>
<evidence type="ECO:0000256" key="8">
    <source>
        <dbReference type="ARBA" id="ARBA00022723"/>
    </source>
</evidence>
<dbReference type="GO" id="GO:0004556">
    <property type="term" value="F:alpha-amylase activity"/>
    <property type="evidence" value="ECO:0007669"/>
    <property type="project" value="UniProtKB-EC"/>
</dbReference>
<protein>
    <recommendedName>
        <fullName evidence="4">alpha-amylase</fullName>
        <ecNumber evidence="4">3.2.1.1</ecNumber>
    </recommendedName>
</protein>
<dbReference type="PANTHER" id="PTHR10357">
    <property type="entry name" value="ALPHA-AMYLASE FAMILY MEMBER"/>
    <property type="match status" value="1"/>
</dbReference>
<keyword evidence="7" id="KW-0949">S-adenosyl-L-methionine</keyword>
<comment type="caution">
    <text evidence="18">The sequence shown here is derived from an EMBL/GenBank/DDBJ whole genome shotgun (WGS) entry which is preliminary data.</text>
</comment>
<keyword evidence="5" id="KW-0489">Methyltransferase</keyword>
<evidence type="ECO:0000313" key="19">
    <source>
        <dbReference type="Proteomes" id="UP000269539"/>
    </source>
</evidence>
<evidence type="ECO:0000256" key="1">
    <source>
        <dbReference type="ARBA" id="ARBA00000548"/>
    </source>
</evidence>
<dbReference type="FunFam" id="3.20.20.80:FF:000120">
    <property type="entry name" value="Alpha-amylase A"/>
    <property type="match status" value="1"/>
</dbReference>
<evidence type="ECO:0000256" key="7">
    <source>
        <dbReference type="ARBA" id="ARBA00022691"/>
    </source>
</evidence>
<dbReference type="Gene3D" id="1.10.10.10">
    <property type="entry name" value="Winged helix-like DNA-binding domain superfamily/Winged helix DNA-binding domain"/>
    <property type="match status" value="1"/>
</dbReference>
<dbReference type="CDD" id="cd11319">
    <property type="entry name" value="AmyAc_euk_AmyA"/>
    <property type="match status" value="1"/>
</dbReference>
<keyword evidence="15" id="KW-0326">Glycosidase</keyword>
<dbReference type="InterPro" id="IPR017853">
    <property type="entry name" value="GH"/>
</dbReference>
<evidence type="ECO:0000313" key="18">
    <source>
        <dbReference type="EMBL" id="RMY77545.1"/>
    </source>
</evidence>
<keyword evidence="12" id="KW-1015">Disulfide bond</keyword>
<dbReference type="EC" id="3.2.1.1" evidence="4"/>
<proteinExistence type="inferred from homology"/>
<dbReference type="SUPFAM" id="SSF46785">
    <property type="entry name" value="Winged helix' DNA-binding domain"/>
    <property type="match status" value="1"/>
</dbReference>
<comment type="cofactor">
    <cofactor evidence="2">
        <name>Ca(2+)</name>
        <dbReference type="ChEBI" id="CHEBI:29108"/>
    </cofactor>
</comment>
<dbReference type="GO" id="GO:0046983">
    <property type="term" value="F:protein dimerization activity"/>
    <property type="evidence" value="ECO:0007669"/>
    <property type="project" value="InterPro"/>
</dbReference>
<feature type="chain" id="PRO_5018265700" description="alpha-amylase" evidence="16">
    <location>
        <begin position="24"/>
        <end position="882"/>
    </location>
</feature>
<dbReference type="GO" id="GO:0005509">
    <property type="term" value="F:calcium ion binding"/>
    <property type="evidence" value="ECO:0007669"/>
    <property type="project" value="InterPro"/>
</dbReference>
<dbReference type="InterPro" id="IPR036388">
    <property type="entry name" value="WH-like_DNA-bd_sf"/>
</dbReference>
<dbReference type="PANTHER" id="PTHR10357:SF215">
    <property type="entry name" value="ALPHA-AMYLASE 1"/>
    <property type="match status" value="1"/>
</dbReference>
<dbReference type="PROSITE" id="PS51683">
    <property type="entry name" value="SAM_OMT_II"/>
    <property type="match status" value="1"/>
</dbReference>